<name>A0A9P4N7U3_9PLEO</name>
<gene>
    <name evidence="1" type="ORF">CC78DRAFT_614295</name>
</gene>
<reference evidence="2" key="1">
    <citation type="journal article" date="2020" name="Stud. Mycol.">
        <title>101 Dothideomycetes genomes: A test case for predicting lifestyles and emergence of pathogens.</title>
        <authorList>
            <person name="Haridas S."/>
            <person name="Albert R."/>
            <person name="Binder M."/>
            <person name="Bloem J."/>
            <person name="LaButti K."/>
            <person name="Salamov A."/>
            <person name="Andreopoulos B."/>
            <person name="Baker S."/>
            <person name="Barry K."/>
            <person name="Bills G."/>
            <person name="Bluhm B."/>
            <person name="Cannon C."/>
            <person name="Castanera R."/>
            <person name="Culley D."/>
            <person name="Daum C."/>
            <person name="Ezra D."/>
            <person name="Gonzalez J."/>
            <person name="Henrissat B."/>
            <person name="Kuo A."/>
            <person name="Liang C."/>
            <person name="Lipzen A."/>
            <person name="Lutzoni F."/>
            <person name="Magnuson J."/>
            <person name="Mondo S."/>
            <person name="Nolan M."/>
            <person name="Ohm R."/>
            <person name="Pangilinan J."/>
            <person name="Park H.-J."/>
            <person name="Ramirez L."/>
            <person name="Alfaro M."/>
            <person name="Sun H."/>
            <person name="Tritt A."/>
            <person name="Yoshinaga Y."/>
            <person name="Zwiers L.-H."/>
            <person name="Turgeon B."/>
            <person name="Goodwin S."/>
            <person name="Spatafora J."/>
            <person name="Crous P."/>
            <person name="Grigoriev I."/>
        </authorList>
    </citation>
    <scope>NUCLEOTIDE SEQUENCE [LARGE SCALE GENOMIC DNA]</scope>
    <source>
        <strain evidence="2">CBS 304.66</strain>
    </source>
</reference>
<evidence type="ECO:0000313" key="1">
    <source>
        <dbReference type="EMBL" id="KAF2267359.1"/>
    </source>
</evidence>
<evidence type="ECO:0000313" key="2">
    <source>
        <dbReference type="Proteomes" id="UP000800093"/>
    </source>
</evidence>
<protein>
    <submittedName>
        <fullName evidence="1">Uncharacterized protein</fullName>
    </submittedName>
</protein>
<proteinExistence type="predicted"/>
<dbReference type="EMBL" id="ML986592">
    <property type="protein sequence ID" value="KAF2267359.1"/>
    <property type="molecule type" value="Genomic_DNA"/>
</dbReference>
<organism evidence="1 2">
    <name type="scientific">Lojkania enalia</name>
    <dbReference type="NCBI Taxonomy" id="147567"/>
    <lineage>
        <taxon>Eukaryota</taxon>
        <taxon>Fungi</taxon>
        <taxon>Dikarya</taxon>
        <taxon>Ascomycota</taxon>
        <taxon>Pezizomycotina</taxon>
        <taxon>Dothideomycetes</taxon>
        <taxon>Pleosporomycetidae</taxon>
        <taxon>Pleosporales</taxon>
        <taxon>Pleosporales incertae sedis</taxon>
        <taxon>Lojkania</taxon>
    </lineage>
</organism>
<comment type="caution">
    <text evidence="1">The sequence shown here is derived from an EMBL/GenBank/DDBJ whole genome shotgun (WGS) entry which is preliminary data.</text>
</comment>
<keyword evidence="2" id="KW-1185">Reference proteome</keyword>
<dbReference type="AlphaFoldDB" id="A0A9P4N7U3"/>
<accession>A0A9P4N7U3</accession>
<dbReference type="Proteomes" id="UP000800093">
    <property type="component" value="Unassembled WGS sequence"/>
</dbReference>
<sequence>MKEVSLESLEQYRAIVEWCTIVAPTLGSDTANYKNIDHSGAEDAASHLNLAGGALGFQQFGLAQLDLQLGAKDGKFHFQRSGPYKRIISAAEKAPVVLHDTAETQAWLVPATSVMLHIAQHRHRLEPFEVDSDKVNLVQPEFVDLSTKNILSGGASQTLSNNDQYTFKNLTVNIWSILEFLIDILRERNPPGTPTAGTFRDELLGLEFKAVVEEPSPFRQKQAMIGKMCGGWPMLARGIDALVLFANCFEDVIRSSEAGDSELCRLWKIMLKEKDYLATSVSALEDLYDVAGCRLDRKYLTSSRLQWDRGKFLVFEPFKSPGTHQRTCIRLQQIIPKSGIGHITSLGQLPHEGAVIFGRSGSPLRSIVNKMKYSLEKVKGLYSQPNISLTPIVVAANLDDDFSSSGRIR</sequence>
<dbReference type="OrthoDB" id="1577640at2759"/>